<dbReference type="AlphaFoldDB" id="A0A4Q9FLU2"/>
<dbReference type="EMBL" id="SIRS01000005">
    <property type="protein sequence ID" value="TBN14347.1"/>
    <property type="molecule type" value="Genomic_DNA"/>
</dbReference>
<protein>
    <submittedName>
        <fullName evidence="1">DUF2806 domain-containing protein</fullName>
    </submittedName>
</protein>
<accession>A0A4Q9FLU2</accession>
<comment type="caution">
    <text evidence="1">The sequence shown here is derived from an EMBL/GenBank/DDBJ whole genome shotgun (WGS) entry which is preliminary data.</text>
</comment>
<dbReference type="OrthoDB" id="886161at2"/>
<proteinExistence type="predicted"/>
<organism evidence="1 2">
    <name type="scientific">Hyunsoonleella pacifica</name>
    <dbReference type="NCBI Taxonomy" id="1080224"/>
    <lineage>
        <taxon>Bacteria</taxon>
        <taxon>Pseudomonadati</taxon>
        <taxon>Bacteroidota</taxon>
        <taxon>Flavobacteriia</taxon>
        <taxon>Flavobacteriales</taxon>
        <taxon>Flavobacteriaceae</taxon>
    </lineage>
</organism>
<reference evidence="1 2" key="1">
    <citation type="journal article" date="2015" name="Int. J. Syst. Evol. Microbiol.">
        <title>Hyunsoonleella pacifica sp. nov., isolated from seawater of South Pacific Gyre.</title>
        <authorList>
            <person name="Gao X."/>
            <person name="Zhang Z."/>
            <person name="Dai X."/>
            <person name="Zhang X.H."/>
        </authorList>
    </citation>
    <scope>NUCLEOTIDE SEQUENCE [LARGE SCALE GENOMIC DNA]</scope>
    <source>
        <strain evidence="1 2">SW033</strain>
    </source>
</reference>
<dbReference type="RefSeq" id="WP_130937470.1">
    <property type="nucleotide sequence ID" value="NZ_BMEE01000002.1"/>
</dbReference>
<gene>
    <name evidence="1" type="ORF">EYD46_12275</name>
</gene>
<dbReference type="InterPro" id="IPR021254">
    <property type="entry name" value="DUF2806"/>
</dbReference>
<dbReference type="Pfam" id="PF10987">
    <property type="entry name" value="DUF2806"/>
    <property type="match status" value="1"/>
</dbReference>
<name>A0A4Q9FLU2_9FLAO</name>
<sequence length="331" mass="37937">MSDFSLEKLAEPITKLIETIGTAVGIWYEPTKIKRKAKADAEAIKILARAKVEALVIEDSSIKNYYLALEQERLLLEFQKKNNRDNVIIMAAEELDGKTVNKEKVDKDWVTQFIGHVESTSNEEMQLLWAKLLSGEVQKPNSFSKRAMATLASMSHQEAKVFYEIAVLSFKNEMGDVVSPTLNSKYFSGFNYTRERDSISILQTLNLLNDNIGKPQGLLYKVKEGMDSVWIPYFDYGIKITCKDSDFRWLSLNGLIFTHIGKELVQLVSPNQDMEGYLRTMVTQIVGWHSSPSYPNYRLLIAEFGKLQDYDEESNTFENSEMISWKDFTNE</sequence>
<keyword evidence="2" id="KW-1185">Reference proteome</keyword>
<dbReference type="Proteomes" id="UP000292372">
    <property type="component" value="Unassembled WGS sequence"/>
</dbReference>
<evidence type="ECO:0000313" key="2">
    <source>
        <dbReference type="Proteomes" id="UP000292372"/>
    </source>
</evidence>
<evidence type="ECO:0000313" key="1">
    <source>
        <dbReference type="EMBL" id="TBN14347.1"/>
    </source>
</evidence>